<dbReference type="Gene3D" id="3.10.450.50">
    <property type="match status" value="1"/>
</dbReference>
<feature type="domain" description="SnoaL-like" evidence="1">
    <location>
        <begin position="22"/>
        <end position="138"/>
    </location>
</feature>
<dbReference type="InterPro" id="IPR037401">
    <property type="entry name" value="SnoaL-like"/>
</dbReference>
<dbReference type="SUPFAM" id="SSF54427">
    <property type="entry name" value="NTF2-like"/>
    <property type="match status" value="1"/>
</dbReference>
<proteinExistence type="predicted"/>
<reference evidence="2 3" key="1">
    <citation type="submission" date="2023-08" db="EMBL/GenBank/DDBJ databases">
        <title>Pathogen: clinical or host-associated sample.</title>
        <authorList>
            <person name="Hergert J."/>
            <person name="Casey R."/>
            <person name="Wagner J."/>
            <person name="Young E.L."/>
            <person name="Oakeson K.F."/>
        </authorList>
    </citation>
    <scope>NUCLEOTIDE SEQUENCE [LARGE SCALE GENOMIC DNA]</scope>
    <source>
        <strain evidence="2 3">UPHL-collab-2</strain>
        <plasmid evidence="2 3">unnamed1</plasmid>
    </source>
</reference>
<evidence type="ECO:0000313" key="3">
    <source>
        <dbReference type="Proteomes" id="UP001225788"/>
    </source>
</evidence>
<geneLocation type="plasmid" evidence="2 3">
    <name>unnamed1</name>
</geneLocation>
<dbReference type="Proteomes" id="UP001225788">
    <property type="component" value="Plasmid unnamed1"/>
</dbReference>
<evidence type="ECO:0000313" key="2">
    <source>
        <dbReference type="EMBL" id="WLS05862.1"/>
    </source>
</evidence>
<dbReference type="RefSeq" id="WP_306162258.1">
    <property type="nucleotide sequence ID" value="NZ_CP132315.1"/>
</dbReference>
<keyword evidence="2" id="KW-0614">Plasmid</keyword>
<dbReference type="InterPro" id="IPR032710">
    <property type="entry name" value="NTF2-like_dom_sf"/>
</dbReference>
<sequence length="148" mass="16609">MMAAARFPSESICFQMHEIILNQIEQRWNDAAATWDSKALSRIYTDDAVFFGLLPRLYVGRLDVEAYFRSYEGVLKGVTLSLIDQQIRSLGEGLFIAQGFGNIVNRHMDGTIVHNRVRTSFVVTETESAWLIALHHFSNVKPSASGAS</sequence>
<organism evidence="2 3">
    <name type="scientific">Shinella oryzae</name>
    <dbReference type="NCBI Taxonomy" id="2871820"/>
    <lineage>
        <taxon>Bacteria</taxon>
        <taxon>Pseudomonadati</taxon>
        <taxon>Pseudomonadota</taxon>
        <taxon>Alphaproteobacteria</taxon>
        <taxon>Hyphomicrobiales</taxon>
        <taxon>Rhizobiaceae</taxon>
        <taxon>Shinella</taxon>
    </lineage>
</organism>
<keyword evidence="3" id="KW-1185">Reference proteome</keyword>
<protein>
    <submittedName>
        <fullName evidence="2">SgcJ/EcaC family oxidoreductase</fullName>
    </submittedName>
</protein>
<accession>A0ABY9KBH9</accession>
<dbReference type="Pfam" id="PF13474">
    <property type="entry name" value="SnoaL_3"/>
    <property type="match status" value="1"/>
</dbReference>
<evidence type="ECO:0000259" key="1">
    <source>
        <dbReference type="Pfam" id="PF13474"/>
    </source>
</evidence>
<gene>
    <name evidence="2" type="ORF">Q9315_18515</name>
</gene>
<dbReference type="NCBIfam" id="TIGR02246">
    <property type="entry name" value="SgcJ/EcaC family oxidoreductase"/>
    <property type="match status" value="1"/>
</dbReference>
<name>A0ABY9KBH9_9HYPH</name>
<dbReference type="EMBL" id="CP132315">
    <property type="protein sequence ID" value="WLS05862.1"/>
    <property type="molecule type" value="Genomic_DNA"/>
</dbReference>
<dbReference type="InterPro" id="IPR011944">
    <property type="entry name" value="Steroid_delta5-4_isomerase"/>
</dbReference>